<name>A0ABR4XMN1_9PORP</name>
<evidence type="ECO:0000256" key="2">
    <source>
        <dbReference type="ARBA" id="ARBA00022803"/>
    </source>
</evidence>
<dbReference type="SUPFAM" id="SSF48452">
    <property type="entry name" value="TPR-like"/>
    <property type="match status" value="1"/>
</dbReference>
<evidence type="ECO:0000313" key="5">
    <source>
        <dbReference type="EMBL" id="KGN93084.1"/>
    </source>
</evidence>
<keyword evidence="4" id="KW-0732">Signal</keyword>
<protein>
    <recommendedName>
        <fullName evidence="7">Tetratricopeptide repeat protein</fullName>
    </recommendedName>
</protein>
<dbReference type="Pfam" id="PF14559">
    <property type="entry name" value="TPR_19"/>
    <property type="match status" value="1"/>
</dbReference>
<dbReference type="SMART" id="SM00028">
    <property type="entry name" value="TPR"/>
    <property type="match status" value="3"/>
</dbReference>
<gene>
    <name evidence="5" type="ORF">HQ43_02555</name>
</gene>
<keyword evidence="6" id="KW-1185">Reference proteome</keyword>
<dbReference type="PANTHER" id="PTHR44943:SF8">
    <property type="entry name" value="TPR REPEAT-CONTAINING PROTEIN MJ0263"/>
    <property type="match status" value="1"/>
</dbReference>
<evidence type="ECO:0000313" key="6">
    <source>
        <dbReference type="Proteomes" id="UP000030101"/>
    </source>
</evidence>
<evidence type="ECO:0008006" key="7">
    <source>
        <dbReference type="Google" id="ProtNLM"/>
    </source>
</evidence>
<evidence type="ECO:0000256" key="1">
    <source>
        <dbReference type="ARBA" id="ARBA00022737"/>
    </source>
</evidence>
<comment type="caution">
    <text evidence="5">The sequence shown here is derived from an EMBL/GenBank/DDBJ whole genome shotgun (WGS) entry which is preliminary data.</text>
</comment>
<keyword evidence="2 3" id="KW-0802">TPR repeat</keyword>
<dbReference type="RefSeq" id="WP_036789224.1">
    <property type="nucleotide sequence ID" value="NZ_JQZV01000005.1"/>
</dbReference>
<keyword evidence="1" id="KW-0677">Repeat</keyword>
<feature type="chain" id="PRO_5045364390" description="Tetratricopeptide repeat protein" evidence="4">
    <location>
        <begin position="21"/>
        <end position="406"/>
    </location>
</feature>
<dbReference type="Proteomes" id="UP000030101">
    <property type="component" value="Unassembled WGS sequence"/>
</dbReference>
<sequence length="406" mass="45927">MKKTLVIAILSAAFAIPALGQEKVVKQVQRLIKSDKPNIKEARQLIKPTLENEETKNSAYAWFVAGEVEKTVVESEKVKMALQQPYDELAFYNGLRDMYALYTKAGELDAMPNEKGKVKKRYEKGIKSALQDNHGFYINAGSYYLNQQKNAEAYPFFKIYMDIKSLPMFEDTPIAKQDSVSMQVAFFKAFAAQSVDPKLAIEEYEAIKGEDYRRSDVYQLLAEAYKKAQDSVGYQRTILEGAKIFPKEKFFTFNLINSYIQSGKNDEAIEYLTKAIQNDPQNVELINVLGKVYDQGKQDSDKALECFQKALSIDPNHSESIIDTGRVYYNRAVALKAKTTESGVSPADAKKYDAEAIELFKKALPYFEKAVELEPDSTQYLMALRGIYYNLGNDAKVAEISKKLGE</sequence>
<feature type="signal peptide" evidence="4">
    <location>
        <begin position="1"/>
        <end position="20"/>
    </location>
</feature>
<dbReference type="PROSITE" id="PS50005">
    <property type="entry name" value="TPR"/>
    <property type="match status" value="1"/>
</dbReference>
<dbReference type="InterPro" id="IPR051685">
    <property type="entry name" value="Ycf3/AcsC/BcsC/TPR_MFPF"/>
</dbReference>
<evidence type="ECO:0000256" key="3">
    <source>
        <dbReference type="PROSITE-ProRule" id="PRU00339"/>
    </source>
</evidence>
<evidence type="ECO:0000256" key="4">
    <source>
        <dbReference type="SAM" id="SignalP"/>
    </source>
</evidence>
<organism evidence="5 6">
    <name type="scientific">Porphyromonas canoris</name>
    <dbReference type="NCBI Taxonomy" id="36875"/>
    <lineage>
        <taxon>Bacteria</taxon>
        <taxon>Pseudomonadati</taxon>
        <taxon>Bacteroidota</taxon>
        <taxon>Bacteroidia</taxon>
        <taxon>Bacteroidales</taxon>
        <taxon>Porphyromonadaceae</taxon>
        <taxon>Porphyromonas</taxon>
    </lineage>
</organism>
<accession>A0ABR4XMN1</accession>
<reference evidence="5 6" key="1">
    <citation type="submission" date="2014-08" db="EMBL/GenBank/DDBJ databases">
        <title>Porphyromonas canoris strain:OH2762 Genome sequencing.</title>
        <authorList>
            <person name="Wallis C."/>
            <person name="Deusch O."/>
            <person name="O'Flynn C."/>
            <person name="Davis I."/>
            <person name="Jospin G."/>
            <person name="Darling A.E."/>
            <person name="Coil D.A."/>
            <person name="Alexiev A."/>
            <person name="Horsfall A."/>
            <person name="Kirkwood N."/>
            <person name="Harris S."/>
            <person name="Eisen J.A."/>
        </authorList>
    </citation>
    <scope>NUCLEOTIDE SEQUENCE [LARGE SCALE GENOMIC DNA]</scope>
    <source>
        <strain evidence="6">COT-108 OH2762</strain>
    </source>
</reference>
<dbReference type="InterPro" id="IPR011990">
    <property type="entry name" value="TPR-like_helical_dom_sf"/>
</dbReference>
<dbReference type="InterPro" id="IPR019734">
    <property type="entry name" value="TPR_rpt"/>
</dbReference>
<dbReference type="PANTHER" id="PTHR44943">
    <property type="entry name" value="CELLULOSE SYNTHASE OPERON PROTEIN C"/>
    <property type="match status" value="1"/>
</dbReference>
<feature type="repeat" description="TPR" evidence="3">
    <location>
        <begin position="249"/>
        <end position="282"/>
    </location>
</feature>
<dbReference type="EMBL" id="JQZV01000005">
    <property type="protein sequence ID" value="KGN93084.1"/>
    <property type="molecule type" value="Genomic_DNA"/>
</dbReference>
<dbReference type="Gene3D" id="1.25.40.10">
    <property type="entry name" value="Tetratricopeptide repeat domain"/>
    <property type="match status" value="1"/>
</dbReference>
<proteinExistence type="predicted"/>